<dbReference type="Proteomes" id="UP000503093">
    <property type="component" value="Segment"/>
</dbReference>
<evidence type="ECO:0000313" key="2">
    <source>
        <dbReference type="Proteomes" id="UP000503093"/>
    </source>
</evidence>
<dbReference type="EMBL" id="MN908687">
    <property type="protein sequence ID" value="QIG58325.1"/>
    <property type="molecule type" value="Genomic_DNA"/>
</dbReference>
<gene>
    <name evidence="1" type="primary">174</name>
    <name evidence="1" type="ORF">SEA_SKOG_173</name>
</gene>
<evidence type="ECO:0000313" key="1">
    <source>
        <dbReference type="EMBL" id="QIG58325.1"/>
    </source>
</evidence>
<reference evidence="1 2" key="1">
    <citation type="submission" date="2020-01" db="EMBL/GenBank/DDBJ databases">
        <authorList>
            <person name="Alvaro L.E."/>
            <person name="Baker K.N."/>
            <person name="Baxter I.S."/>
            <person name="Brown M.R."/>
            <person name="Driscoll K.D."/>
            <person name="Elrubaie J.M."/>
            <person name="Feith S.L."/>
            <person name="Indihar D.F."/>
            <person name="Knoch V.T."/>
            <person name="Koirtyohann K.M."/>
            <person name="Kratz M.A."/>
            <person name="Lear A.H."/>
            <person name="Lindblom K.E."/>
            <person name="Marcus E.R."/>
            <person name="Murphy M.E."/>
            <person name="Sensor R."/>
            <person name="Sherman S.J."/>
            <person name="Swift V.R."/>
            <person name="White K.E."/>
            <person name="Wills S.J."/>
            <person name="Gatt S.M."/>
            <person name="Lohbauer S.A."/>
            <person name="Power T.R."/>
            <person name="Rosales K.A."/>
            <person name="Sisson B.M."/>
            <person name="Isern S."/>
            <person name="Michael S.F."/>
            <person name="Sunnen C.N."/>
            <person name="Garlena R.A."/>
            <person name="Russell D.A."/>
            <person name="Pope W.H."/>
            <person name="Jacobs-Sera D."/>
            <person name="Hatfull G.F."/>
        </authorList>
    </citation>
    <scope>NUCLEOTIDE SEQUENCE [LARGE SCALE GENOMIC DNA]</scope>
</reference>
<organism evidence="1 2">
    <name type="scientific">Gordonia phage Skog</name>
    <dbReference type="NCBI Taxonomy" id="2704033"/>
    <lineage>
        <taxon>Viruses</taxon>
        <taxon>Duplodnaviria</taxon>
        <taxon>Heunggongvirae</taxon>
        <taxon>Uroviricota</taxon>
        <taxon>Caudoviricetes</taxon>
        <taxon>Skogvirus</taxon>
        <taxon>Skogvirus Skog</taxon>
    </lineage>
</organism>
<protein>
    <submittedName>
        <fullName evidence="1">Uncharacterized protein</fullName>
    </submittedName>
</protein>
<keyword evidence="2" id="KW-1185">Reference proteome</keyword>
<proteinExistence type="predicted"/>
<accession>A0A6G6XKE5</accession>
<dbReference type="KEGG" id="vg:64766655"/>
<dbReference type="RefSeq" id="YP_010059423.1">
    <property type="nucleotide sequence ID" value="NC_054725.1"/>
</dbReference>
<sequence>MAKIELIEPYAVRQARQHIRDSLMSHGEEVILLHTYHVNEDQDKHPRCPACWDDIYEQNSKQDCPTCFGTTFQGGIKQALRAWAIFTDAQDTETTSKRGVWNPREVTMHTEHLPDLWKRDFVVRVNGWTPDHRPTGVAGIWVMREVTNESLRTGNRLGQTSFDIVGQRADMTKLSEDMPIFRYPVVGERFERFDGRPR</sequence>
<dbReference type="GeneID" id="64766655"/>
<name>A0A6G6XKE5_9CAUD</name>